<proteinExistence type="inferred from homology"/>
<dbReference type="PANTHER" id="PTHR30548:SF4">
    <property type="entry name" value="SUBUNIT OF OXYGEN-SENSITIVE 2-HYDROXYISOCAPROYL-COA DEHYDRATASE"/>
    <property type="match status" value="1"/>
</dbReference>
<evidence type="ECO:0000256" key="2">
    <source>
        <dbReference type="ARBA" id="ARBA00022723"/>
    </source>
</evidence>
<keyword evidence="2" id="KW-0479">Metal-binding</keyword>
<accession>B8FKU3</accession>
<dbReference type="AlphaFoldDB" id="B8FKU3"/>
<dbReference type="HOGENOM" id="CLU_049730_0_0_7"/>
<evidence type="ECO:0000313" key="6">
    <source>
        <dbReference type="Proteomes" id="UP000000739"/>
    </source>
</evidence>
<evidence type="ECO:0000256" key="1">
    <source>
        <dbReference type="ARBA" id="ARBA00005806"/>
    </source>
</evidence>
<dbReference type="Gene3D" id="3.40.50.11890">
    <property type="match status" value="1"/>
</dbReference>
<gene>
    <name evidence="5" type="ordered locus">Dalk_2773</name>
</gene>
<dbReference type="KEGG" id="dal:Dalk_2773"/>
<dbReference type="RefSeq" id="WP_015947535.1">
    <property type="nucleotide sequence ID" value="NC_011768.1"/>
</dbReference>
<comment type="similarity">
    <text evidence="1">Belongs to the FldB/FldC dehydratase alpha/beta subunit family.</text>
</comment>
<evidence type="ECO:0000256" key="3">
    <source>
        <dbReference type="ARBA" id="ARBA00023004"/>
    </source>
</evidence>
<dbReference type="GO" id="GO:0051536">
    <property type="term" value="F:iron-sulfur cluster binding"/>
    <property type="evidence" value="ECO:0007669"/>
    <property type="project" value="UniProtKB-KW"/>
</dbReference>
<dbReference type="Pfam" id="PF06050">
    <property type="entry name" value="HGD-D"/>
    <property type="match status" value="1"/>
</dbReference>
<protein>
    <submittedName>
        <fullName evidence="5">2-hydroxyglutaryl-CoA dehydratase D-component</fullName>
    </submittedName>
</protein>
<reference evidence="5 6" key="1">
    <citation type="journal article" date="2012" name="Environ. Microbiol.">
        <title>The genome sequence of Desulfatibacillum alkenivorans AK-01: a blueprint for anaerobic alkane oxidation.</title>
        <authorList>
            <person name="Callaghan A.V."/>
            <person name="Morris B.E."/>
            <person name="Pereira I.A."/>
            <person name="McInerney M.J."/>
            <person name="Austin R.N."/>
            <person name="Groves J.T."/>
            <person name="Kukor J.J."/>
            <person name="Suflita J.M."/>
            <person name="Young L.Y."/>
            <person name="Zylstra G.J."/>
            <person name="Wawrik B."/>
        </authorList>
    </citation>
    <scope>NUCLEOTIDE SEQUENCE [LARGE SCALE GENOMIC DNA]</scope>
    <source>
        <strain evidence="5 6">AK-01</strain>
    </source>
</reference>
<name>B8FKU3_DESAL</name>
<dbReference type="PANTHER" id="PTHR30548">
    <property type="entry name" value="2-HYDROXYGLUTARYL-COA DEHYDRATASE, D-COMPONENT-RELATED"/>
    <property type="match status" value="1"/>
</dbReference>
<evidence type="ECO:0000313" key="5">
    <source>
        <dbReference type="EMBL" id="ACL04465.1"/>
    </source>
</evidence>
<dbReference type="Gene3D" id="3.40.50.11900">
    <property type="match status" value="1"/>
</dbReference>
<dbReference type="GO" id="GO:0046872">
    <property type="term" value="F:metal ion binding"/>
    <property type="evidence" value="ECO:0007669"/>
    <property type="project" value="UniProtKB-KW"/>
</dbReference>
<organism evidence="5 6">
    <name type="scientific">Desulfatibacillum aliphaticivorans</name>
    <dbReference type="NCBI Taxonomy" id="218208"/>
    <lineage>
        <taxon>Bacteria</taxon>
        <taxon>Pseudomonadati</taxon>
        <taxon>Thermodesulfobacteriota</taxon>
        <taxon>Desulfobacteria</taxon>
        <taxon>Desulfobacterales</taxon>
        <taxon>Desulfatibacillaceae</taxon>
        <taxon>Desulfatibacillum</taxon>
    </lineage>
</organism>
<evidence type="ECO:0000256" key="4">
    <source>
        <dbReference type="ARBA" id="ARBA00023014"/>
    </source>
</evidence>
<keyword evidence="6" id="KW-1185">Reference proteome</keyword>
<keyword evidence="3" id="KW-0408">Iron</keyword>
<dbReference type="Proteomes" id="UP000000739">
    <property type="component" value="Chromosome"/>
</dbReference>
<sequence length="419" mass="46949">MEKSKKSTKRLAAAKELNKVVGEYYLECTAAKEQGKPVGWMPPMNGAIELFYAMDLQPVFPENWSPVCAAFGLTPKNFEVSEGMGYSRDLCGYLRNIVGYVNGPMTDPAIPLGGLPAPDLLISPGGGCVPVMKIFHALERRFPEAKVFKADLPQVALEEIAPHHIDYAIQEMQRLITFLEEATGRKLDQDRLQEVAALSDQACALWDEIMSYRRSIPAPFSAAEIGIMFVMVTRQGTRQAIDFLIKARDEIKERAESGTGVIENEKLRLFWDNIPLWYNMGLFNYFEKANAVVVAETYSAAWSIRLDPADPLKALALKSLMSYPLVSCVSIEKRKEMVLKACRDYAIDGVVFHRNKSCVPISLGQMDIRKALEEELGIPSVIFDADHMDARNFSTAQFQVRIDAFLEMLAERKGQAFKT</sequence>
<keyword evidence="4" id="KW-0411">Iron-sulfur</keyword>
<dbReference type="EMBL" id="CP001322">
    <property type="protein sequence ID" value="ACL04465.1"/>
    <property type="molecule type" value="Genomic_DNA"/>
</dbReference>
<dbReference type="InterPro" id="IPR010327">
    <property type="entry name" value="FldB/FldC_alpha/beta"/>
</dbReference>
<dbReference type="eggNOG" id="COG1775">
    <property type="taxonomic scope" value="Bacteria"/>
</dbReference>